<dbReference type="InterPro" id="IPR011009">
    <property type="entry name" value="Kinase-like_dom_sf"/>
</dbReference>
<dbReference type="PANTHER" id="PTHR13108:SF9">
    <property type="entry name" value="CONDENSIN COMPLEX SUBUNIT 2"/>
    <property type="match status" value="1"/>
</dbReference>
<evidence type="ECO:0000256" key="11">
    <source>
        <dbReference type="SAM" id="MobiDB-lite"/>
    </source>
</evidence>
<keyword evidence="8" id="KW-0498">Mitosis</keyword>
<evidence type="ECO:0000256" key="9">
    <source>
        <dbReference type="ARBA" id="ARBA00023067"/>
    </source>
</evidence>
<keyword evidence="10" id="KW-0131">Cell cycle</keyword>
<dbReference type="InterPro" id="IPR008271">
    <property type="entry name" value="Ser/Thr_kinase_AS"/>
</dbReference>
<evidence type="ECO:0000256" key="6">
    <source>
        <dbReference type="ARBA" id="ARBA00022490"/>
    </source>
</evidence>
<gene>
    <name evidence="12" type="ORF">V5O48_011153</name>
</gene>
<evidence type="ECO:0000256" key="4">
    <source>
        <dbReference type="ARBA" id="ARBA00016065"/>
    </source>
</evidence>
<feature type="compositionally biased region" description="Basic residues" evidence="11">
    <location>
        <begin position="27"/>
        <end position="36"/>
    </location>
</feature>
<feature type="compositionally biased region" description="Basic and acidic residues" evidence="11">
    <location>
        <begin position="549"/>
        <end position="561"/>
    </location>
</feature>
<organism evidence="12 13">
    <name type="scientific">Marasmius crinis-equi</name>
    <dbReference type="NCBI Taxonomy" id="585013"/>
    <lineage>
        <taxon>Eukaryota</taxon>
        <taxon>Fungi</taxon>
        <taxon>Dikarya</taxon>
        <taxon>Basidiomycota</taxon>
        <taxon>Agaricomycotina</taxon>
        <taxon>Agaricomycetes</taxon>
        <taxon>Agaricomycetidae</taxon>
        <taxon>Agaricales</taxon>
        <taxon>Marasmiineae</taxon>
        <taxon>Marasmiaceae</taxon>
        <taxon>Marasmius</taxon>
    </lineage>
</organism>
<name>A0ABR3F6C6_9AGAR</name>
<dbReference type="EMBL" id="JBAHYK010000870">
    <property type="protein sequence ID" value="KAL0570802.1"/>
    <property type="molecule type" value="Genomic_DNA"/>
</dbReference>
<evidence type="ECO:0000256" key="8">
    <source>
        <dbReference type="ARBA" id="ARBA00022776"/>
    </source>
</evidence>
<protein>
    <recommendedName>
        <fullName evidence="4">Condensin complex subunit 2</fullName>
    </recommendedName>
</protein>
<proteinExistence type="inferred from homology"/>
<comment type="similarity">
    <text evidence="3">Belongs to the CND2 (condensin subunit 2) family.</text>
</comment>
<dbReference type="PANTHER" id="PTHR13108">
    <property type="entry name" value="CONDENSIN COMPLEX SUBUNIT 2"/>
    <property type="match status" value="1"/>
</dbReference>
<evidence type="ECO:0000313" key="12">
    <source>
        <dbReference type="EMBL" id="KAL0570802.1"/>
    </source>
</evidence>
<evidence type="ECO:0000256" key="1">
    <source>
        <dbReference type="ARBA" id="ARBA00004286"/>
    </source>
</evidence>
<feature type="compositionally biased region" description="Polar residues" evidence="11">
    <location>
        <begin position="346"/>
        <end position="356"/>
    </location>
</feature>
<evidence type="ECO:0000256" key="7">
    <source>
        <dbReference type="ARBA" id="ARBA00022618"/>
    </source>
</evidence>
<keyword evidence="9" id="KW-0226">DNA condensation</keyword>
<keyword evidence="13" id="KW-1185">Reference proteome</keyword>
<dbReference type="InterPro" id="IPR022816">
    <property type="entry name" value="Condensin_barren_su2"/>
</dbReference>
<evidence type="ECO:0000256" key="5">
    <source>
        <dbReference type="ARBA" id="ARBA00022454"/>
    </source>
</evidence>
<evidence type="ECO:0000256" key="2">
    <source>
        <dbReference type="ARBA" id="ARBA00004496"/>
    </source>
</evidence>
<evidence type="ECO:0000256" key="10">
    <source>
        <dbReference type="ARBA" id="ARBA00023306"/>
    </source>
</evidence>
<comment type="subcellular location">
    <subcellularLocation>
        <location evidence="1">Chromosome</location>
    </subcellularLocation>
    <subcellularLocation>
        <location evidence="2">Cytoplasm</location>
    </subcellularLocation>
</comment>
<comment type="caution">
    <text evidence="12">The sequence shown here is derived from an EMBL/GenBank/DDBJ whole genome shotgun (WGS) entry which is preliminary data.</text>
</comment>
<evidence type="ECO:0000256" key="3">
    <source>
        <dbReference type="ARBA" id="ARBA00009471"/>
    </source>
</evidence>
<sequence length="1138" mass="127530">MARAPQSQSQPLYDDDGSGTEPDTPKPRRTGKTVRKRISEAYNPDQDGSFAEDNSGVNDDAAEKRRRRKSTRMTVPAKSAEGEEGGAGTSRANANKKLLDLPAVAPVVFNKDAAGMHLEYEQWMKIATENKISQHNTWEVALIDYFHDMSLLRNESDNSINFQRASCTLDGCIKIWTSRVDSVGTETAKLASNLASGRSGADDEDEDEDAGSDEERVEKKRKKSHRAVQTLVKDASQIKVKKLDLEFSVDPLFRKTCADFDEGGAQGLLMNHLSLGVGQDGNLRVVFDAGDSISKTEEEEEIEEEKEDFIDLTYLKSEFIPDLSALDFKAICHSLDDFSFTSNNLSPDDSTFYQDNTTRDDDDDGDDGDDFGVNFDMGGGPEPAEDFFTGNDAINDDFVGDPMMGGDDFDAPSPSSGEAGEGMGAEGAGPHVPFDPRQAPNRNDLVLAMGDDNDGSMMDYFDKAFMKNWAGPEHWKVRRPIRKVETDAPKEPKRKEKKEAYRINFLEPRTQEENEEIAKKLFAKPGKGVSINLPGTQIAGSKSKKKTTKDKEKRSDHRLPDDMHFSSQQLVTLFLKPKFELRMRGRGNARIPMNGDGELDQNYWAQATAEHEARNAMGGDVDETGPIPFATQFLDEVYDGPGFDDVDDGDDGVGPIDDPGEQDLLAASQGMPRRPKMEAVKHAKRAKRVDVRKLKENIWKGLDIIVPKKKENTDGDINGMDVDDEDDDVQLTEPTEAREFNGVISNLQTVYPPEKMRDISTSFCFICLLHLANEEGLKLENPTTDVGGDDDGEYEERKVGNIWDLKRHGHLNPITFSRQAQVTLFFIATTIFSSLIMEYPSLHQPHTFVVLLFGSKLIKVDLPKSCILTEFADRIFNSDGFELDAELRDIASRYKMRHLRYFALKKPFPIHAMEKIPSPQGLHNQVTEIIAEIGSTARCAGQYIPSDGSCLNLVIEEPLPIDQIPELAGKKPARLRAREVVQSLNKYKAEVYPYMGDKLMGTSGTSRIQYVANSSNDMKSMHSWRFRNWDLPPHRYPPFATTPLANRAIPHRYAGLWVQPGWRKRAVRFLHFHDMYHLDIKPANLTIRRESPDLTVIDLGWFEYGRGEPCAFASGTDGWVAPEIQVWHDYEEHEPGQA</sequence>
<feature type="region of interest" description="Disordered" evidence="11">
    <location>
        <begin position="1"/>
        <end position="91"/>
    </location>
</feature>
<feature type="region of interest" description="Disordered" evidence="11">
    <location>
        <begin position="346"/>
        <end position="380"/>
    </location>
</feature>
<feature type="region of interest" description="Disordered" evidence="11">
    <location>
        <begin position="194"/>
        <end position="223"/>
    </location>
</feature>
<feature type="region of interest" description="Disordered" evidence="11">
    <location>
        <begin position="528"/>
        <end position="561"/>
    </location>
</feature>
<accession>A0ABR3F6C6</accession>
<evidence type="ECO:0000313" key="13">
    <source>
        <dbReference type="Proteomes" id="UP001465976"/>
    </source>
</evidence>
<keyword evidence="7" id="KW-0132">Cell division</keyword>
<dbReference type="Gene3D" id="1.10.510.10">
    <property type="entry name" value="Transferase(Phosphotransferase) domain 1"/>
    <property type="match status" value="1"/>
</dbReference>
<dbReference type="SUPFAM" id="SSF56112">
    <property type="entry name" value="Protein kinase-like (PK-like)"/>
    <property type="match status" value="1"/>
</dbReference>
<keyword evidence="6" id="KW-0963">Cytoplasm</keyword>
<keyword evidence="5" id="KW-0158">Chromosome</keyword>
<dbReference type="Pfam" id="PF05786">
    <property type="entry name" value="Cnd2"/>
    <property type="match status" value="1"/>
</dbReference>
<dbReference type="PROSITE" id="PS00108">
    <property type="entry name" value="PROTEIN_KINASE_ST"/>
    <property type="match status" value="1"/>
</dbReference>
<feature type="compositionally biased region" description="Acidic residues" evidence="11">
    <location>
        <begin position="360"/>
        <end position="370"/>
    </location>
</feature>
<feature type="compositionally biased region" description="Polar residues" evidence="11">
    <location>
        <begin position="1"/>
        <end position="11"/>
    </location>
</feature>
<dbReference type="Proteomes" id="UP001465976">
    <property type="component" value="Unassembled WGS sequence"/>
</dbReference>
<feature type="compositionally biased region" description="Acidic residues" evidence="11">
    <location>
        <begin position="202"/>
        <end position="212"/>
    </location>
</feature>
<reference evidence="12 13" key="1">
    <citation type="submission" date="2024-02" db="EMBL/GenBank/DDBJ databases">
        <title>A draft genome for the cacao thread blight pathogen Marasmius crinis-equi.</title>
        <authorList>
            <person name="Cohen S.P."/>
            <person name="Baruah I.K."/>
            <person name="Amoako-Attah I."/>
            <person name="Bukari Y."/>
            <person name="Meinhardt L.W."/>
            <person name="Bailey B.A."/>
        </authorList>
    </citation>
    <scope>NUCLEOTIDE SEQUENCE [LARGE SCALE GENOMIC DNA]</scope>
    <source>
        <strain evidence="12 13">GH-76</strain>
    </source>
</reference>
<feature type="region of interest" description="Disordered" evidence="11">
    <location>
        <begin position="405"/>
        <end position="431"/>
    </location>
</feature>